<dbReference type="SUPFAM" id="SSF49452">
    <property type="entry name" value="Starch-binding domain-like"/>
    <property type="match status" value="1"/>
</dbReference>
<dbReference type="RefSeq" id="WP_139755203.1">
    <property type="nucleotide sequence ID" value="NZ_CP039852.1"/>
</dbReference>
<feature type="domain" description="TonB-dependent transporter Oar-like beta-barrel" evidence="6">
    <location>
        <begin position="353"/>
        <end position="977"/>
    </location>
</feature>
<evidence type="ECO:0000313" key="7">
    <source>
        <dbReference type="EMBL" id="QCZ92449.1"/>
    </source>
</evidence>
<evidence type="ECO:0000256" key="2">
    <source>
        <dbReference type="ARBA" id="ARBA00023136"/>
    </source>
</evidence>
<evidence type="ECO:0000259" key="6">
    <source>
        <dbReference type="Pfam" id="PF25183"/>
    </source>
</evidence>
<dbReference type="Gene3D" id="2.60.40.1120">
    <property type="entry name" value="Carboxypeptidase-like, regulatory domain"/>
    <property type="match status" value="1"/>
</dbReference>
<dbReference type="OrthoDB" id="9768147at2"/>
<dbReference type="InterPro" id="IPR013784">
    <property type="entry name" value="Carb-bd-like_fold"/>
</dbReference>
<dbReference type="InterPro" id="IPR037066">
    <property type="entry name" value="Plug_dom_sf"/>
</dbReference>
<proteinExistence type="predicted"/>
<dbReference type="EMBL" id="CP039852">
    <property type="protein sequence ID" value="QCZ92449.1"/>
    <property type="molecule type" value="Genomic_DNA"/>
</dbReference>
<dbReference type="InterPro" id="IPR057601">
    <property type="entry name" value="Oar-like_b-barrel"/>
</dbReference>
<evidence type="ECO:0000256" key="4">
    <source>
        <dbReference type="SAM" id="SignalP"/>
    </source>
</evidence>
<dbReference type="GO" id="GO:0030246">
    <property type="term" value="F:carbohydrate binding"/>
    <property type="evidence" value="ECO:0007669"/>
    <property type="project" value="InterPro"/>
</dbReference>
<dbReference type="InterPro" id="IPR036942">
    <property type="entry name" value="Beta-barrel_TonB_sf"/>
</dbReference>
<evidence type="ECO:0000256" key="3">
    <source>
        <dbReference type="ARBA" id="ARBA00023237"/>
    </source>
</evidence>
<accession>A0A5B7YCW1</accession>
<dbReference type="Proteomes" id="UP000304912">
    <property type="component" value="Chromosome"/>
</dbReference>
<keyword evidence="2" id="KW-0472">Membrane</keyword>
<dbReference type="AlphaFoldDB" id="A0A5B7YCW1"/>
<evidence type="ECO:0000313" key="8">
    <source>
        <dbReference type="Proteomes" id="UP000304912"/>
    </source>
</evidence>
<evidence type="ECO:0000256" key="1">
    <source>
        <dbReference type="ARBA" id="ARBA00004442"/>
    </source>
</evidence>
<dbReference type="Pfam" id="PF07715">
    <property type="entry name" value="Plug"/>
    <property type="match status" value="1"/>
</dbReference>
<comment type="subcellular location">
    <subcellularLocation>
        <location evidence="1">Cell outer membrane</location>
    </subcellularLocation>
</comment>
<reference evidence="7 8" key="1">
    <citation type="submission" date="2019-04" db="EMBL/GenBank/DDBJ databases">
        <title>Salinimonas iocasae sp. nov., a halophilic bacterium isolated from the outer tube casing of tubeworms in Okinawa Trough.</title>
        <authorList>
            <person name="Zhang H."/>
            <person name="Wang H."/>
            <person name="Li C."/>
        </authorList>
    </citation>
    <scope>NUCLEOTIDE SEQUENCE [LARGE SCALE GENOMIC DNA]</scope>
    <source>
        <strain evidence="7 8">KX18D6</strain>
    </source>
</reference>
<organism evidence="7 8">
    <name type="scientific">Salinimonas iocasae</name>
    <dbReference type="NCBI Taxonomy" id="2572577"/>
    <lineage>
        <taxon>Bacteria</taxon>
        <taxon>Pseudomonadati</taxon>
        <taxon>Pseudomonadota</taxon>
        <taxon>Gammaproteobacteria</taxon>
        <taxon>Alteromonadales</taxon>
        <taxon>Alteromonadaceae</taxon>
        <taxon>Alteromonas/Salinimonas group</taxon>
        <taxon>Salinimonas</taxon>
    </lineage>
</organism>
<dbReference type="Gene3D" id="2.170.130.10">
    <property type="entry name" value="TonB-dependent receptor, plug domain"/>
    <property type="match status" value="1"/>
</dbReference>
<feature type="domain" description="TonB-dependent transporter Oar-like beta-barrel" evidence="6">
    <location>
        <begin position="245"/>
        <end position="310"/>
    </location>
</feature>
<dbReference type="Pfam" id="PF25183">
    <property type="entry name" value="OMP_b-brl_4"/>
    <property type="match status" value="2"/>
</dbReference>
<dbReference type="Pfam" id="PF13620">
    <property type="entry name" value="CarboxypepD_reg"/>
    <property type="match status" value="1"/>
</dbReference>
<dbReference type="GO" id="GO:0009279">
    <property type="term" value="C:cell outer membrane"/>
    <property type="evidence" value="ECO:0007669"/>
    <property type="project" value="UniProtKB-SubCell"/>
</dbReference>
<protein>
    <submittedName>
        <fullName evidence="7">TonB-dependent receptor</fullName>
    </submittedName>
</protein>
<dbReference type="KEGG" id="salk:FBQ74_02715"/>
<name>A0A5B7YCW1_9ALTE</name>
<dbReference type="Gene3D" id="2.40.170.20">
    <property type="entry name" value="TonB-dependent receptor, beta-barrel domain"/>
    <property type="match status" value="1"/>
</dbReference>
<feature type="signal peptide" evidence="4">
    <location>
        <begin position="1"/>
        <end position="26"/>
    </location>
</feature>
<dbReference type="SUPFAM" id="SSF56935">
    <property type="entry name" value="Porins"/>
    <property type="match status" value="1"/>
</dbReference>
<feature type="chain" id="PRO_5023097056" evidence="4">
    <location>
        <begin position="27"/>
        <end position="1056"/>
    </location>
</feature>
<evidence type="ECO:0000259" key="5">
    <source>
        <dbReference type="Pfam" id="PF07715"/>
    </source>
</evidence>
<feature type="domain" description="TonB-dependent receptor plug" evidence="5">
    <location>
        <begin position="137"/>
        <end position="236"/>
    </location>
</feature>
<keyword evidence="4" id="KW-0732">Signal</keyword>
<keyword evidence="3" id="KW-0998">Cell outer membrane</keyword>
<sequence>MISKSKFSRVAVAVALSVGMASAAMAQETSSAMSGRITTPTGTPAAGTSVTVIHVPSGTTREVTVGENGTFNLRGLRVGGPYQIVVDSDTYQDTTIDDIYINLGDPYGLDLTLEESSDIEVISVSGSAMSAQYFGSTGPQTVFGLDDLENAPAINRSITDIVRADPRVFVDESFNDAISCGGSSPRFNSLTLDGIRMNDAFGLNSNGYPTERMPFPYDAIQQVAVELAPFDVEYGGFTACNINAVTKSGTNEIHGGVFFDYTNDSLRGDTAGGVEQDNGNYNERRYGFNVGLPLIEDKLFLFTTYEKLEGVQLFNYNGLNTRISQEDADAAAEIAQRVYGYDVGGLPGSAPIEDEKLLIKLDWNINANHRASLVYNWNDGGSISQSDADSDELPFSNHFYERGAELESYVASVFSDWTPDFVTELRVGHNKLDNRQQSLDAASGFAEVQIDTVDGGTIYIGPDDSRQSNDLNYDITTAKLAGTYYLGEHTITGGVEYEKTDVFNLFMQHTVGEYRFNDLADFEAGRPDRIYYNNSAGTNNPDDAGASFSFDVTTFYIQDEFYATDDLKVKVGLRYDTYGSDDTPRLNENFQERYGFANTANVDGISLLQPRLGLTYTVNDDLELRGGVGLYSGGNPNVWISNAYSNDGVTNIGTRESDIPGWVSGESSLFDTPLSGNGQPIYDIPQALFDEVANTSLTDGDGQTNATDPDFDIPSEWKYAFGATYLAPYDYVVTADVIYTDRQDSAIVRDANIQYSGETRFDGRPIYEQVDPERDVGEDFILGNVDQGDGDSIIFSLGVNKDWQNGFQGSLSYAYVDAEDANPMTSAVAFSNYTNFATSDPNNPAAATSDYAVGNRFNLSLSYTHEFFDGYNTRFNLFATANEGKPFSYVYGNNRAFPWDEARSRQLLYIPEVNDANVVFVDSVDRDGNVVQTAEEAQNGFNEWVESNGFTRGEILDRNSETADWWVKADLRISQELPGFMDDHKASAFIMVENLTNLLNDDWGDFRQGSFVGDTVVEADFNEQGQYEYSAFGAPEQNLQRGPSLWEVRVGISYDF</sequence>
<gene>
    <name evidence="7" type="ORF">FBQ74_02715</name>
</gene>
<keyword evidence="8" id="KW-1185">Reference proteome</keyword>
<dbReference type="InterPro" id="IPR012910">
    <property type="entry name" value="Plug_dom"/>
</dbReference>
<keyword evidence="7" id="KW-0675">Receptor</keyword>